<dbReference type="PANTHER" id="PTHR30135:SF3">
    <property type="entry name" value="GLUCONEOGENESIS FACTOR-RELATED"/>
    <property type="match status" value="1"/>
</dbReference>
<dbReference type="CDD" id="cd07187">
    <property type="entry name" value="YvcK_like"/>
    <property type="match status" value="1"/>
</dbReference>
<dbReference type="EMBL" id="JOTM01000002">
    <property type="protein sequence ID" value="KEK25352.1"/>
    <property type="molecule type" value="Genomic_DNA"/>
</dbReference>
<comment type="caution">
    <text evidence="3">The sequence shown here is derived from an EMBL/GenBank/DDBJ whole genome shotgun (WGS) entry which is preliminary data.</text>
</comment>
<keyword evidence="4" id="KW-1185">Reference proteome</keyword>
<evidence type="ECO:0000313" key="3">
    <source>
        <dbReference type="EMBL" id="KEK25352.1"/>
    </source>
</evidence>
<dbReference type="InterPro" id="IPR002882">
    <property type="entry name" value="CofD"/>
</dbReference>
<proteinExistence type="inferred from homology"/>
<dbReference type="Proteomes" id="UP000027778">
    <property type="component" value="Unassembled WGS sequence"/>
</dbReference>
<dbReference type="RefSeq" id="WP_033673206.1">
    <property type="nucleotide sequence ID" value="NZ_JOTM01000002.1"/>
</dbReference>
<dbReference type="SUPFAM" id="SSF142338">
    <property type="entry name" value="CofD-like"/>
    <property type="match status" value="1"/>
</dbReference>
<keyword evidence="1 2" id="KW-0963">Cytoplasm</keyword>
<comment type="function">
    <text evidence="2">Required for morphogenesis under gluconeogenic growth conditions.</text>
</comment>
<dbReference type="AlphaFoldDB" id="A0A073KFX1"/>
<dbReference type="NCBIfam" id="TIGR01826">
    <property type="entry name" value="CofD_related"/>
    <property type="match status" value="1"/>
</dbReference>
<dbReference type="GO" id="GO:0043743">
    <property type="term" value="F:LPPG:FO 2-phospho-L-lactate transferase activity"/>
    <property type="evidence" value="ECO:0007669"/>
    <property type="project" value="InterPro"/>
</dbReference>
<dbReference type="eggNOG" id="COG0391">
    <property type="taxonomic scope" value="Bacteria"/>
</dbReference>
<comment type="subcellular location">
    <subcellularLocation>
        <location evidence="2">Cytoplasm</location>
    </subcellularLocation>
</comment>
<dbReference type="GO" id="GO:0005737">
    <property type="term" value="C:cytoplasm"/>
    <property type="evidence" value="ECO:0007669"/>
    <property type="project" value="UniProtKB-SubCell"/>
</dbReference>
<sequence length="317" mass="34762">MKKERKPRIVIMGGGTGLSVLLRGLKKYPVDITAVVTVADDGGSSGRLRDELEIPPPGDIRNVLVALSDVEPLVEALFQHRFTSGEGLTGHALGNLLLAGMTSITGDFFHAITETSKVLNVRGRVLPAANQSVVLHAELEDGQIVTGESKIPYFGKKINRVFLTPGDVEPLYETLTEIQRADLLVFGPGSLYTSILPNLIVKKIGDAVLAAKAKKVYVCNVMTQAGETMGYTAFDHVQALHDHLGKPFIDTAIVNNHDIPAELRKLYKEEMSEPVVVDEERFAERKINLIQDELAKYDDQVVRHDTLKLASILYSLL</sequence>
<dbReference type="Pfam" id="PF01933">
    <property type="entry name" value="CofD"/>
    <property type="match status" value="1"/>
</dbReference>
<dbReference type="GO" id="GO:0008360">
    <property type="term" value="P:regulation of cell shape"/>
    <property type="evidence" value="ECO:0007669"/>
    <property type="project" value="UniProtKB-UniRule"/>
</dbReference>
<accession>A0A073KFX1</accession>
<evidence type="ECO:0000313" key="4">
    <source>
        <dbReference type="Proteomes" id="UP000027778"/>
    </source>
</evidence>
<dbReference type="STRING" id="574375.AZF08_07285"/>
<gene>
    <name evidence="3" type="ORF">BAGA_12050</name>
</gene>
<name>A0A073KFX1_9BACI</name>
<dbReference type="Gene3D" id="3.40.50.10680">
    <property type="entry name" value="CofD-like domains"/>
    <property type="match status" value="1"/>
</dbReference>
<comment type="similarity">
    <text evidence="2">Belongs to the gluconeogenesis factor family.</text>
</comment>
<evidence type="ECO:0000256" key="1">
    <source>
        <dbReference type="ARBA" id="ARBA00022490"/>
    </source>
</evidence>
<dbReference type="HAMAP" id="MF_00973">
    <property type="entry name" value="Gluconeogen_factor"/>
    <property type="match status" value="1"/>
</dbReference>
<dbReference type="OrthoDB" id="9783842at2"/>
<dbReference type="InterPro" id="IPR038136">
    <property type="entry name" value="CofD-like_dom_sf"/>
</dbReference>
<organism evidence="3 4">
    <name type="scientific">Bacillus gaemokensis</name>
    <dbReference type="NCBI Taxonomy" id="574375"/>
    <lineage>
        <taxon>Bacteria</taxon>
        <taxon>Bacillati</taxon>
        <taxon>Bacillota</taxon>
        <taxon>Bacilli</taxon>
        <taxon>Bacillales</taxon>
        <taxon>Bacillaceae</taxon>
        <taxon>Bacillus</taxon>
        <taxon>Bacillus cereus group</taxon>
    </lineage>
</organism>
<dbReference type="InterPro" id="IPR010119">
    <property type="entry name" value="Gluconeogen_factor"/>
</dbReference>
<protein>
    <recommendedName>
        <fullName evidence="2">Gluconeogenesis factor</fullName>
    </recommendedName>
</protein>
<dbReference type="PANTHER" id="PTHR30135">
    <property type="entry name" value="UNCHARACTERIZED PROTEIN YVCK-RELATED"/>
    <property type="match status" value="1"/>
</dbReference>
<evidence type="ECO:0000256" key="2">
    <source>
        <dbReference type="HAMAP-Rule" id="MF_00973"/>
    </source>
</evidence>
<reference evidence="3 4" key="1">
    <citation type="submission" date="2014-06" db="EMBL/GenBank/DDBJ databases">
        <title>Draft genome sequence of Bacillus gaemokensis JCM 15801 (MCCC 1A00707).</title>
        <authorList>
            <person name="Lai Q."/>
            <person name="Liu Y."/>
            <person name="Shao Z."/>
        </authorList>
    </citation>
    <scope>NUCLEOTIDE SEQUENCE [LARGE SCALE GENOMIC DNA]</scope>
    <source>
        <strain evidence="3 4">JCM 15801</strain>
    </source>
</reference>